<keyword evidence="11" id="KW-0460">Magnesium</keyword>
<accession>A0A7D6ZM94</accession>
<feature type="compositionally biased region" description="Basic residues" evidence="12">
    <location>
        <begin position="318"/>
        <end position="333"/>
    </location>
</feature>
<dbReference type="EMBL" id="CP059399">
    <property type="protein sequence ID" value="QLY29085.1"/>
    <property type="molecule type" value="Genomic_DNA"/>
</dbReference>
<dbReference type="GO" id="GO:0005524">
    <property type="term" value="F:ATP binding"/>
    <property type="evidence" value="ECO:0007669"/>
    <property type="project" value="UniProtKB-UniRule"/>
</dbReference>
<protein>
    <recommendedName>
        <fullName evidence="3 11">Shikimate kinase</fullName>
        <shortName evidence="11">SK</shortName>
        <ecNumber evidence="3 11">2.7.1.71</ecNumber>
    </recommendedName>
</protein>
<name>A0A7D6ZM94_9NOCA</name>
<evidence type="ECO:0000256" key="4">
    <source>
        <dbReference type="ARBA" id="ARBA00022605"/>
    </source>
</evidence>
<dbReference type="InterPro" id="IPR023000">
    <property type="entry name" value="Shikimate_kinase_CS"/>
</dbReference>
<evidence type="ECO:0000313" key="14">
    <source>
        <dbReference type="Proteomes" id="UP000515512"/>
    </source>
</evidence>
<dbReference type="EC" id="2.7.1.71" evidence="3 11"/>
<keyword evidence="6 11" id="KW-0547">Nucleotide-binding</keyword>
<evidence type="ECO:0000313" key="13">
    <source>
        <dbReference type="EMBL" id="QLY29085.1"/>
    </source>
</evidence>
<dbReference type="PANTHER" id="PTHR21087:SF16">
    <property type="entry name" value="SHIKIMATE KINASE 1, CHLOROPLASTIC"/>
    <property type="match status" value="1"/>
</dbReference>
<sequence>MTTEDDPQPLSVVLVGPPGAGKSTIGRKLARELGVDLYDTDAGIEEQTGRTIPEIFAEDGEPEFRRIEEQVVRDAVLAGHGIISLGGGSVLSAATREILRGRTVVYLEISVGEGLRRTGASSNRPLLNGDDPAKKYRELMKIRRPLYREVASVRVRTDGRSPGRVVRMILTKLGLESTLPQELPAAEPVSAAAPEAAGKSRSRRRRRRGRGRGETATTATTTAPENDSAAGAETTGAATEDSDASPKRRRSRRSRRRGRGTEPNGTHPAAAAPTAGAAPVGDSDSTALQSNSATPQPSAAAPAEAAATGVPAAPGAGRSRRARARRARARARQHAQDNVASAAEDIAPAGGDS</sequence>
<dbReference type="CDD" id="cd00464">
    <property type="entry name" value="SK"/>
    <property type="match status" value="1"/>
</dbReference>
<feature type="compositionally biased region" description="Low complexity" evidence="12">
    <location>
        <begin position="214"/>
        <end position="239"/>
    </location>
</feature>
<dbReference type="KEGG" id="nhu:H0264_27785"/>
<evidence type="ECO:0000256" key="8">
    <source>
        <dbReference type="ARBA" id="ARBA00022840"/>
    </source>
</evidence>
<evidence type="ECO:0000256" key="12">
    <source>
        <dbReference type="SAM" id="MobiDB-lite"/>
    </source>
</evidence>
<feature type="binding site" evidence="11">
    <location>
        <position position="143"/>
    </location>
    <ligand>
        <name>substrate</name>
    </ligand>
</feature>
<feature type="compositionally biased region" description="Basic residues" evidence="12">
    <location>
        <begin position="200"/>
        <end position="210"/>
    </location>
</feature>
<dbReference type="GO" id="GO:0009073">
    <property type="term" value="P:aromatic amino acid family biosynthetic process"/>
    <property type="evidence" value="ECO:0007669"/>
    <property type="project" value="UniProtKB-KW"/>
</dbReference>
<feature type="compositionally biased region" description="Low complexity" evidence="12">
    <location>
        <begin position="268"/>
        <end position="279"/>
    </location>
</feature>
<keyword evidence="7 11" id="KW-0418">Kinase</keyword>
<feature type="region of interest" description="Disordered" evidence="12">
    <location>
        <begin position="184"/>
        <end position="353"/>
    </location>
</feature>
<evidence type="ECO:0000256" key="6">
    <source>
        <dbReference type="ARBA" id="ARBA00022741"/>
    </source>
</evidence>
<dbReference type="GO" id="GO:0004765">
    <property type="term" value="F:shikimate kinase activity"/>
    <property type="evidence" value="ECO:0007669"/>
    <property type="project" value="UniProtKB-UniRule"/>
</dbReference>
<feature type="binding site" evidence="11">
    <location>
        <begin position="19"/>
        <end position="24"/>
    </location>
    <ligand>
        <name>ATP</name>
        <dbReference type="ChEBI" id="CHEBI:30616"/>
    </ligand>
</feature>
<reference evidence="13 14" key="1">
    <citation type="submission" date="2020-07" db="EMBL/GenBank/DDBJ databases">
        <authorList>
            <person name="Zhuang K."/>
            <person name="Ran Y."/>
        </authorList>
    </citation>
    <scope>NUCLEOTIDE SEQUENCE [LARGE SCALE GENOMIC DNA]</scope>
    <source>
        <strain evidence="13 14">WCH-YHL-001</strain>
    </source>
</reference>
<dbReference type="InterPro" id="IPR031322">
    <property type="entry name" value="Shikimate/glucono_kinase"/>
</dbReference>
<feature type="binding site" evidence="11">
    <location>
        <position position="124"/>
    </location>
    <ligand>
        <name>ATP</name>
        <dbReference type="ChEBI" id="CHEBI:30616"/>
    </ligand>
</feature>
<gene>
    <name evidence="11" type="primary">aroK</name>
    <name evidence="13" type="ORF">H0264_27785</name>
</gene>
<dbReference type="Proteomes" id="UP000515512">
    <property type="component" value="Chromosome"/>
</dbReference>
<dbReference type="GO" id="GO:0000287">
    <property type="term" value="F:magnesium ion binding"/>
    <property type="evidence" value="ECO:0007669"/>
    <property type="project" value="UniProtKB-UniRule"/>
</dbReference>
<dbReference type="UniPathway" id="UPA00053">
    <property type="reaction ID" value="UER00088"/>
</dbReference>
<feature type="binding site" evidence="11">
    <location>
        <position position="160"/>
    </location>
    <ligand>
        <name>ATP</name>
        <dbReference type="ChEBI" id="CHEBI:30616"/>
    </ligand>
</feature>
<feature type="binding site" evidence="11">
    <location>
        <position position="23"/>
    </location>
    <ligand>
        <name>Mg(2+)</name>
        <dbReference type="ChEBI" id="CHEBI:18420"/>
    </ligand>
</feature>
<dbReference type="GO" id="GO:0009423">
    <property type="term" value="P:chorismate biosynthetic process"/>
    <property type="evidence" value="ECO:0007669"/>
    <property type="project" value="UniProtKB-UniRule"/>
</dbReference>
<evidence type="ECO:0000256" key="3">
    <source>
        <dbReference type="ARBA" id="ARBA00012154"/>
    </source>
</evidence>
<dbReference type="Gene3D" id="3.40.50.300">
    <property type="entry name" value="P-loop containing nucleotide triphosphate hydrolases"/>
    <property type="match status" value="1"/>
</dbReference>
<dbReference type="GO" id="GO:0008652">
    <property type="term" value="P:amino acid biosynthetic process"/>
    <property type="evidence" value="ECO:0007669"/>
    <property type="project" value="UniProtKB-KW"/>
</dbReference>
<comment type="catalytic activity">
    <reaction evidence="10 11">
        <text>shikimate + ATP = 3-phosphoshikimate + ADP + H(+)</text>
        <dbReference type="Rhea" id="RHEA:13121"/>
        <dbReference type="ChEBI" id="CHEBI:15378"/>
        <dbReference type="ChEBI" id="CHEBI:30616"/>
        <dbReference type="ChEBI" id="CHEBI:36208"/>
        <dbReference type="ChEBI" id="CHEBI:145989"/>
        <dbReference type="ChEBI" id="CHEBI:456216"/>
        <dbReference type="EC" id="2.7.1.71"/>
    </reaction>
</comment>
<keyword evidence="5 11" id="KW-0808">Transferase</keyword>
<evidence type="ECO:0000256" key="2">
    <source>
        <dbReference type="ARBA" id="ARBA00006997"/>
    </source>
</evidence>
<dbReference type="HAMAP" id="MF_00109">
    <property type="entry name" value="Shikimate_kinase"/>
    <property type="match status" value="1"/>
</dbReference>
<keyword evidence="4 11" id="KW-0028">Amino-acid biosynthesis</keyword>
<keyword evidence="9 11" id="KW-0057">Aromatic amino acid biosynthesis</keyword>
<dbReference type="SUPFAM" id="SSF52540">
    <property type="entry name" value="P-loop containing nucleoside triphosphate hydrolases"/>
    <property type="match status" value="1"/>
</dbReference>
<comment type="similarity">
    <text evidence="2 11">Belongs to the shikimate kinase family.</text>
</comment>
<evidence type="ECO:0000256" key="5">
    <source>
        <dbReference type="ARBA" id="ARBA00022679"/>
    </source>
</evidence>
<comment type="function">
    <text evidence="11">Catalyzes the specific phosphorylation of the 3-hydroxyl group of shikimic acid using ATP as a cosubstrate.</text>
</comment>
<evidence type="ECO:0000256" key="9">
    <source>
        <dbReference type="ARBA" id="ARBA00023141"/>
    </source>
</evidence>
<evidence type="ECO:0000256" key="1">
    <source>
        <dbReference type="ARBA" id="ARBA00004842"/>
    </source>
</evidence>
<dbReference type="InterPro" id="IPR027417">
    <property type="entry name" value="P-loop_NTPase"/>
</dbReference>
<dbReference type="GO" id="GO:0005829">
    <property type="term" value="C:cytosol"/>
    <property type="evidence" value="ECO:0007669"/>
    <property type="project" value="TreeGrafter"/>
</dbReference>
<feature type="binding site" evidence="11">
    <location>
        <position position="87"/>
    </location>
    <ligand>
        <name>substrate</name>
    </ligand>
</feature>
<feature type="compositionally biased region" description="Basic residues" evidence="12">
    <location>
        <begin position="247"/>
        <end position="258"/>
    </location>
</feature>
<keyword evidence="11" id="KW-0479">Metal-binding</keyword>
<comment type="pathway">
    <text evidence="1 11">Metabolic intermediate biosynthesis; chorismate biosynthesis; chorismate from D-erythrose 4-phosphate and phosphoenolpyruvate: step 5/7.</text>
</comment>
<comment type="subunit">
    <text evidence="11">Monomer.</text>
</comment>
<evidence type="ECO:0000256" key="11">
    <source>
        <dbReference type="HAMAP-Rule" id="MF_00109"/>
    </source>
</evidence>
<keyword evidence="11" id="KW-0963">Cytoplasm</keyword>
<dbReference type="PRINTS" id="PR01100">
    <property type="entry name" value="SHIKIMTKNASE"/>
</dbReference>
<keyword evidence="14" id="KW-1185">Reference proteome</keyword>
<dbReference type="AlphaFoldDB" id="A0A7D6ZM94"/>
<keyword evidence="8 11" id="KW-0067">ATP-binding</keyword>
<evidence type="ECO:0000256" key="10">
    <source>
        <dbReference type="ARBA" id="ARBA00048567"/>
    </source>
</evidence>
<dbReference type="InterPro" id="IPR000623">
    <property type="entry name" value="Shikimate_kinase/TSH1"/>
</dbReference>
<organism evidence="13 14">
    <name type="scientific">Nocardia huaxiensis</name>
    <dbReference type="NCBI Taxonomy" id="2755382"/>
    <lineage>
        <taxon>Bacteria</taxon>
        <taxon>Bacillati</taxon>
        <taxon>Actinomycetota</taxon>
        <taxon>Actinomycetes</taxon>
        <taxon>Mycobacteriales</taxon>
        <taxon>Nocardiaceae</taxon>
        <taxon>Nocardia</taxon>
    </lineage>
</organism>
<feature type="binding site" evidence="11">
    <location>
        <position position="41"/>
    </location>
    <ligand>
        <name>substrate</name>
    </ligand>
</feature>
<feature type="compositionally biased region" description="Low complexity" evidence="12">
    <location>
        <begin position="293"/>
        <end position="317"/>
    </location>
</feature>
<proteinExistence type="inferred from homology"/>
<feature type="compositionally biased region" description="Low complexity" evidence="12">
    <location>
        <begin position="184"/>
        <end position="199"/>
    </location>
</feature>
<comment type="subcellular location">
    <subcellularLocation>
        <location evidence="11">Cytoplasm</location>
    </subcellularLocation>
</comment>
<evidence type="ECO:0000256" key="7">
    <source>
        <dbReference type="ARBA" id="ARBA00022777"/>
    </source>
</evidence>
<dbReference type="PROSITE" id="PS01128">
    <property type="entry name" value="SHIKIMATE_KINASE"/>
    <property type="match status" value="1"/>
</dbReference>
<feature type="compositionally biased region" description="Polar residues" evidence="12">
    <location>
        <begin position="283"/>
        <end position="292"/>
    </location>
</feature>
<feature type="binding site" evidence="11">
    <location>
        <position position="65"/>
    </location>
    <ligand>
        <name>substrate</name>
    </ligand>
</feature>
<comment type="cofactor">
    <cofactor evidence="11">
        <name>Mg(2+)</name>
        <dbReference type="ChEBI" id="CHEBI:18420"/>
    </cofactor>
    <text evidence="11">Binds 1 Mg(2+) ion per subunit.</text>
</comment>
<dbReference type="PANTHER" id="PTHR21087">
    <property type="entry name" value="SHIKIMATE KINASE"/>
    <property type="match status" value="1"/>
</dbReference>
<dbReference type="Pfam" id="PF01202">
    <property type="entry name" value="SKI"/>
    <property type="match status" value="1"/>
</dbReference>